<dbReference type="STRING" id="1524460.IX84_26105"/>
<dbReference type="OrthoDB" id="1491714at2"/>
<protein>
    <submittedName>
        <fullName evidence="1">Uncharacterized protein</fullName>
    </submittedName>
</protein>
<dbReference type="RefSeq" id="WP_044227487.1">
    <property type="nucleotide sequence ID" value="NZ_JBKAGJ010000003.1"/>
</dbReference>
<dbReference type="Proteomes" id="UP000029736">
    <property type="component" value="Unassembled WGS sequence"/>
</dbReference>
<sequence>MKNLPSIWLALLVMVGLVSCFPDRFEVAEPDNWNPAFGVPLINTSFSINDLLDDLDDGSLIQTDFGNRLTIVYQDRIEARPEFELDPLPTIPVPIAEKEQTVEYQAPGNYRYEIIRLKAGQFAYTVLNPFPESIAFTLTFSNLRLDGNSLSVAATLPPADMNGASETVGTLDLTGYELILDEDIETTYTANRISDNSPVDLPPFLTSISGMDYSYIQGYFGKFDVSLPGDSLEFAFLDNWEAGELEFLEPVISLTFYNTMGIPLELRSDTFDLHTYRNGIVALDNPMLNSGLLFAFPSIEEVGEARPTMLRLDAENSNIVSAISGVPYQLDYAFSAVANPYENNLITNHLTDSVKVGIDVEVDIPLYARARGFRIVDTFEVDLSDLEDLDRLGFKMVADNGFPLELGMQLQFMDGSGMVFDSLFQEGPRLVASGNLRPDGTVSTSKESILESDLSGTQLEQILRRTTDARIIATLESPNEGADAARMLNTYILGIRLGILAGL</sequence>
<gene>
    <name evidence="1" type="ORF">IX84_26105</name>
</gene>
<evidence type="ECO:0000313" key="2">
    <source>
        <dbReference type="Proteomes" id="UP000029736"/>
    </source>
</evidence>
<reference evidence="1 2" key="1">
    <citation type="journal article" date="2014" name="Int. J. Syst. Evol. Microbiol.">
        <title>Phaeodactylibacter xiamenensis gen. nov., sp. nov., a member of the family Saprospiraceae isolated from the marine alga Phaeodactylum tricornutum.</title>
        <authorList>
            <person name="Chen Z.Jr."/>
            <person name="Lei X."/>
            <person name="Lai Q."/>
            <person name="Li Y."/>
            <person name="Zhang B."/>
            <person name="Zhang J."/>
            <person name="Zhang H."/>
            <person name="Yang L."/>
            <person name="Zheng W."/>
            <person name="Tian Y."/>
            <person name="Yu Z."/>
            <person name="Xu H.Jr."/>
            <person name="Zheng T."/>
        </authorList>
    </citation>
    <scope>NUCLEOTIDE SEQUENCE [LARGE SCALE GENOMIC DNA]</scope>
    <source>
        <strain evidence="1 2">KD52</strain>
    </source>
</reference>
<dbReference type="EMBL" id="JPOS01000084">
    <property type="protein sequence ID" value="KGE85581.1"/>
    <property type="molecule type" value="Genomic_DNA"/>
</dbReference>
<evidence type="ECO:0000313" key="1">
    <source>
        <dbReference type="EMBL" id="KGE85581.1"/>
    </source>
</evidence>
<proteinExistence type="predicted"/>
<dbReference type="PROSITE" id="PS51257">
    <property type="entry name" value="PROKAR_LIPOPROTEIN"/>
    <property type="match status" value="1"/>
</dbReference>
<name>A0A098S0C4_9BACT</name>
<accession>A0A098S0C4</accession>
<organism evidence="1 2">
    <name type="scientific">Phaeodactylibacter xiamenensis</name>
    <dbReference type="NCBI Taxonomy" id="1524460"/>
    <lineage>
        <taxon>Bacteria</taxon>
        <taxon>Pseudomonadati</taxon>
        <taxon>Bacteroidota</taxon>
        <taxon>Saprospiria</taxon>
        <taxon>Saprospirales</taxon>
        <taxon>Haliscomenobacteraceae</taxon>
        <taxon>Phaeodactylibacter</taxon>
    </lineage>
</organism>
<keyword evidence="2" id="KW-1185">Reference proteome</keyword>
<dbReference type="AlphaFoldDB" id="A0A098S0C4"/>
<comment type="caution">
    <text evidence="1">The sequence shown here is derived from an EMBL/GenBank/DDBJ whole genome shotgun (WGS) entry which is preliminary data.</text>
</comment>